<evidence type="ECO:0000313" key="1">
    <source>
        <dbReference type="EMBL" id="ALR77404.1"/>
    </source>
</evidence>
<gene>
    <name evidence="1" type="ORF">AO703_14220</name>
</gene>
<proteinExistence type="predicted"/>
<dbReference type="KEGG" id="kle:AO703_14220"/>
<dbReference type="EMBL" id="CP012871">
    <property type="protein sequence ID" value="ALR77404.1"/>
    <property type="molecule type" value="Genomic_DNA"/>
</dbReference>
<evidence type="ECO:0000313" key="2">
    <source>
        <dbReference type="Proteomes" id="UP000069162"/>
    </source>
</evidence>
<name>A0A806X6D4_9ENTR</name>
<organism evidence="1 2">
    <name type="scientific">[Enterobacter] lignolyticus</name>
    <dbReference type="NCBI Taxonomy" id="1334193"/>
    <lineage>
        <taxon>Bacteria</taxon>
        <taxon>Pseudomonadati</taxon>
        <taxon>Pseudomonadota</taxon>
        <taxon>Gammaproteobacteria</taxon>
        <taxon>Enterobacterales</taxon>
        <taxon>Enterobacteriaceae</taxon>
        <taxon>Pluralibacter</taxon>
    </lineage>
</organism>
<dbReference type="Proteomes" id="UP000069162">
    <property type="component" value="Chromosome"/>
</dbReference>
<sequence>MLIRPPFAADVAVLGLCRCGWSPLFVAFLEQDAESGFILKLTKMIKIMITIINLIVIKHV</sequence>
<dbReference type="AlphaFoldDB" id="A0A806X6D4"/>
<reference evidence="2" key="1">
    <citation type="submission" date="2015-10" db="EMBL/GenBank/DDBJ databases">
        <title>Complete Genome Sequencing of Klebsiella sp. strain G5.</title>
        <authorList>
            <person name="Chan K.-G."/>
            <person name="Chen J.-W."/>
        </authorList>
    </citation>
    <scope>NUCLEOTIDE SEQUENCE [LARGE SCALE GENOMIC DNA]</scope>
    <source>
        <strain evidence="2">G5</strain>
    </source>
</reference>
<accession>A0A806X6D4</accession>
<protein>
    <submittedName>
        <fullName evidence="1">Uncharacterized protein</fullName>
    </submittedName>
</protein>